<name>A0AAF3F870_9BILA</name>
<accession>A0AAF3F870</accession>
<keyword evidence="2" id="KW-1185">Reference proteome</keyword>
<dbReference type="AlphaFoldDB" id="A0AAF3F870"/>
<dbReference type="SUPFAM" id="SSF52540">
    <property type="entry name" value="P-loop containing nucleoside triphosphate hydrolases"/>
    <property type="match status" value="1"/>
</dbReference>
<dbReference type="WBParaSite" id="MBELARI_LOCUS3117">
    <property type="protein sequence ID" value="MBELARI_LOCUS3117"/>
    <property type="gene ID" value="MBELARI_LOCUS3117"/>
</dbReference>
<dbReference type="PANTHER" id="PTHR32046:SF11">
    <property type="entry name" value="IMMUNE-ASSOCIATED NUCLEOTIDE-BINDING PROTEIN 10-LIKE"/>
    <property type="match status" value="1"/>
</dbReference>
<protein>
    <submittedName>
        <fullName evidence="3">Uncharacterized protein</fullName>
    </submittedName>
</protein>
<dbReference type="PANTHER" id="PTHR32046">
    <property type="entry name" value="G DOMAIN-CONTAINING PROTEIN"/>
    <property type="match status" value="1"/>
</dbReference>
<feature type="coiled-coil region" evidence="1">
    <location>
        <begin position="698"/>
        <end position="728"/>
    </location>
</feature>
<keyword evidence="1" id="KW-0175">Coiled coil</keyword>
<evidence type="ECO:0000313" key="2">
    <source>
        <dbReference type="Proteomes" id="UP000887575"/>
    </source>
</evidence>
<evidence type="ECO:0000256" key="1">
    <source>
        <dbReference type="SAM" id="Coils"/>
    </source>
</evidence>
<evidence type="ECO:0000313" key="3">
    <source>
        <dbReference type="WBParaSite" id="MBELARI_LOCUS3117"/>
    </source>
</evidence>
<sequence>MGLVNVTGSSKFLEEKPCKANHLNYVIVERAMSAIEKMKIAEPKLWSSLLTESLNDSNGTHVVLCDFSNGDLSLEENFKVKVFTDDPNPTVASPRTLSGTLRTLQEAAHHSDNGKRIPINYLLLDLKSLFKELKMPHEADASFKKLSKKQLERLTTTMIDAESQFELIKQMDRLIARRLRELSKEKLNEFMAYYEQCETYKLTLRKAVKALLPQARGNNEDAREEIVEISLKEYNEWATVKGVEKFLERFANMIVALGLSEAEVEWENFFCTLLLAEEDLEPEQSSNMIWEISSTAGVVPVMSRVSLSVAAMIFTEFTTTNVTPEKTDIIKIKIGDDKNEVYREKMSCTQHPRAHYFKNNDQRRLYCIVDTPGVGDCQGIEKDKENMQNIVNFMGNLGKINLICFLLDPNEARLDPPFEFCFKELIMQFHRSAIHNIAFCFTKASGVGYKVSETIVPLQTLVNEIKKRQGIEIVLNDKNLFVFDNIAYRYLAYLHKMEEPEKDQALLDLYARSYKVSANETKKMLDQALQTPPHRVEDTLHLNYARRIVKELAPPLTMIGTKVSETISEIEAQKKRADENRGKESEMLKVLKVKVQFYRFKMTYVDTMVCRNCTTYVEYTGVERDKLIEADPSLAERKPLVMTIGGHAGKVDGKWTCKECGPDFPQSMSDRSYAKVYEDREEIDECVQKRLEEAKNDRERCQILIQQKSLLKDELEQEMRSIQKAAAQFGVFLKENSITAYNDITEQYLLILMDLEEKQGARLGPRYESLAKMLEFHKGEVAILEQHMNNDLGNWKEISSDDVIKTAEALKQLTHYGKDIHQALEGVKQWVAKGGDIEPPSVYNPSRQKNRFLNFLFNVFNPFAKRL</sequence>
<dbReference type="InterPro" id="IPR027417">
    <property type="entry name" value="P-loop_NTPase"/>
</dbReference>
<organism evidence="2 3">
    <name type="scientific">Mesorhabditis belari</name>
    <dbReference type="NCBI Taxonomy" id="2138241"/>
    <lineage>
        <taxon>Eukaryota</taxon>
        <taxon>Metazoa</taxon>
        <taxon>Ecdysozoa</taxon>
        <taxon>Nematoda</taxon>
        <taxon>Chromadorea</taxon>
        <taxon>Rhabditida</taxon>
        <taxon>Rhabditina</taxon>
        <taxon>Rhabditomorpha</taxon>
        <taxon>Rhabditoidea</taxon>
        <taxon>Rhabditidae</taxon>
        <taxon>Mesorhabditinae</taxon>
        <taxon>Mesorhabditis</taxon>
    </lineage>
</organism>
<dbReference type="Gene3D" id="3.40.50.300">
    <property type="entry name" value="P-loop containing nucleotide triphosphate hydrolases"/>
    <property type="match status" value="1"/>
</dbReference>
<proteinExistence type="predicted"/>
<reference evidence="3" key="1">
    <citation type="submission" date="2024-02" db="UniProtKB">
        <authorList>
            <consortium name="WormBaseParasite"/>
        </authorList>
    </citation>
    <scope>IDENTIFICATION</scope>
</reference>
<dbReference type="Proteomes" id="UP000887575">
    <property type="component" value="Unassembled WGS sequence"/>
</dbReference>